<accession>A0ABD0US49</accession>
<evidence type="ECO:0000256" key="1">
    <source>
        <dbReference type="ARBA" id="ARBA00023002"/>
    </source>
</evidence>
<reference evidence="3 4" key="1">
    <citation type="journal article" date="2024" name="Plant Biotechnol. J.">
        <title>Dendrobium thyrsiflorum genome and its molecular insights into genes involved in important horticultural traits.</title>
        <authorList>
            <person name="Chen B."/>
            <person name="Wang J.Y."/>
            <person name="Zheng P.J."/>
            <person name="Li K.L."/>
            <person name="Liang Y.M."/>
            <person name="Chen X.F."/>
            <person name="Zhang C."/>
            <person name="Zhao X."/>
            <person name="He X."/>
            <person name="Zhang G.Q."/>
            <person name="Liu Z.J."/>
            <person name="Xu Q."/>
        </authorList>
    </citation>
    <scope>NUCLEOTIDE SEQUENCE [LARGE SCALE GENOMIC DNA]</scope>
    <source>
        <strain evidence="3">GZMU011</strain>
    </source>
</reference>
<protein>
    <recommendedName>
        <fullName evidence="2">Prephenate/arogenate dehydrogenase domain-containing protein</fullName>
    </recommendedName>
</protein>
<dbReference type="Pfam" id="PF02153">
    <property type="entry name" value="PDH_N"/>
    <property type="match status" value="1"/>
</dbReference>
<evidence type="ECO:0000313" key="4">
    <source>
        <dbReference type="Proteomes" id="UP001552299"/>
    </source>
</evidence>
<dbReference type="PROSITE" id="PS51176">
    <property type="entry name" value="PDH_ADH"/>
    <property type="match status" value="1"/>
</dbReference>
<feature type="domain" description="Prephenate/arogenate dehydrogenase" evidence="2">
    <location>
        <begin position="130"/>
        <end position="398"/>
    </location>
</feature>
<proteinExistence type="predicted"/>
<organism evidence="3 4">
    <name type="scientific">Dendrobium thyrsiflorum</name>
    <name type="common">Pinecone-like raceme dendrobium</name>
    <name type="synonym">Orchid</name>
    <dbReference type="NCBI Taxonomy" id="117978"/>
    <lineage>
        <taxon>Eukaryota</taxon>
        <taxon>Viridiplantae</taxon>
        <taxon>Streptophyta</taxon>
        <taxon>Embryophyta</taxon>
        <taxon>Tracheophyta</taxon>
        <taxon>Spermatophyta</taxon>
        <taxon>Magnoliopsida</taxon>
        <taxon>Liliopsida</taxon>
        <taxon>Asparagales</taxon>
        <taxon>Orchidaceae</taxon>
        <taxon>Epidendroideae</taxon>
        <taxon>Malaxideae</taxon>
        <taxon>Dendrobiinae</taxon>
        <taxon>Dendrobium</taxon>
    </lineage>
</organism>
<evidence type="ECO:0000313" key="3">
    <source>
        <dbReference type="EMBL" id="KAL0915479.1"/>
    </source>
</evidence>
<dbReference type="Pfam" id="PF26213">
    <property type="entry name" value="TYRAAT1_C"/>
    <property type="match status" value="1"/>
</dbReference>
<dbReference type="InterPro" id="IPR036291">
    <property type="entry name" value="NAD(P)-bd_dom_sf"/>
</dbReference>
<sequence>MSIFFYAPLQSRMVVLSTCDDKNAQHIVNLPNNLPLLKRKQKKALSLYLSLSPTFTAPLSILRSPPGVFSAPVVGTKDTMFLNSLSSAISSAPAAGRLRCRPPAIRAMDAAQPFDMEAQASDHLDRRGRLKIAIIGFGNFGQFLAQTFARQGHTLLAHSRTDHSAAAASLGASFFSDPNDLCEQHPDVVLVSTSILSTATVLRALPIQRLRRNTLFADVLSVKEFPKNLLLKHLPPDFDILCTHPMFGPESGKDGWAGLPLVYEKVRIGDYGDRAERCKIFLDIFEREGCRMVEMSCAEHDASVAETQFLTHTVGRLLSMLNLKSTQIDTKGYEALLKLVQNTGSDSFELYNGLFMYNKNSTELLERLDMAFDSLKKDLFGKLHDVLRKQLFEDSAEN</sequence>
<dbReference type="PANTHER" id="PTHR43207:SF4">
    <property type="entry name" value="AROGENATE DEHYDROGENASE 2, CHLOROPLASTIC"/>
    <property type="match status" value="1"/>
</dbReference>
<dbReference type="EMBL" id="JANQDX010000012">
    <property type="protein sequence ID" value="KAL0915479.1"/>
    <property type="molecule type" value="Genomic_DNA"/>
</dbReference>
<keyword evidence="1" id="KW-0560">Oxidoreductase</keyword>
<gene>
    <name evidence="3" type="ORF">M5K25_015900</name>
</gene>
<dbReference type="Proteomes" id="UP001552299">
    <property type="component" value="Unassembled WGS sequence"/>
</dbReference>
<dbReference type="InterPro" id="IPR059064">
    <property type="entry name" value="TYRAAT2_C"/>
</dbReference>
<dbReference type="PANTHER" id="PTHR43207">
    <property type="entry name" value="AROGENATE DEHYDROGENASE-RELATED"/>
    <property type="match status" value="1"/>
</dbReference>
<dbReference type="Gene3D" id="3.40.50.720">
    <property type="entry name" value="NAD(P)-binding Rossmann-like Domain"/>
    <property type="match status" value="1"/>
</dbReference>
<name>A0ABD0US49_DENTH</name>
<dbReference type="InterPro" id="IPR045011">
    <property type="entry name" value="TYRAAT1/2"/>
</dbReference>
<dbReference type="AlphaFoldDB" id="A0ABD0US49"/>
<keyword evidence="4" id="KW-1185">Reference proteome</keyword>
<evidence type="ECO:0000259" key="2">
    <source>
        <dbReference type="PROSITE" id="PS51176"/>
    </source>
</evidence>
<dbReference type="InterPro" id="IPR008927">
    <property type="entry name" value="6-PGluconate_DH-like_C_sf"/>
</dbReference>
<dbReference type="SUPFAM" id="SSF51735">
    <property type="entry name" value="NAD(P)-binding Rossmann-fold domains"/>
    <property type="match status" value="1"/>
</dbReference>
<dbReference type="SUPFAM" id="SSF48179">
    <property type="entry name" value="6-phosphogluconate dehydrogenase C-terminal domain-like"/>
    <property type="match status" value="1"/>
</dbReference>
<comment type="caution">
    <text evidence="3">The sequence shown here is derived from an EMBL/GenBank/DDBJ whole genome shotgun (WGS) entry which is preliminary data.</text>
</comment>
<dbReference type="GO" id="GO:0008977">
    <property type="term" value="F:prephenate dehydrogenase (NAD+) activity"/>
    <property type="evidence" value="ECO:0007669"/>
    <property type="project" value="UniProtKB-ARBA"/>
</dbReference>
<dbReference type="InterPro" id="IPR046826">
    <property type="entry name" value="PDH_N"/>
</dbReference>
<dbReference type="InterPro" id="IPR003099">
    <property type="entry name" value="Prephen_DH"/>
</dbReference>